<gene>
    <name evidence="2" type="ORF">L203_104483</name>
</gene>
<organism evidence="2 3">
    <name type="scientific">Cryptococcus depauperatus CBS 7841</name>
    <dbReference type="NCBI Taxonomy" id="1295531"/>
    <lineage>
        <taxon>Eukaryota</taxon>
        <taxon>Fungi</taxon>
        <taxon>Dikarya</taxon>
        <taxon>Basidiomycota</taxon>
        <taxon>Agaricomycotina</taxon>
        <taxon>Tremellomycetes</taxon>
        <taxon>Tremellales</taxon>
        <taxon>Cryptococcaceae</taxon>
        <taxon>Cryptococcus</taxon>
    </lineage>
</organism>
<dbReference type="Proteomes" id="UP000094043">
    <property type="component" value="Chromosome 5"/>
</dbReference>
<keyword evidence="3" id="KW-1185">Reference proteome</keyword>
<name>A0A1E3IGB9_9TREE</name>
<reference evidence="2" key="2">
    <citation type="journal article" date="2022" name="Elife">
        <title>Obligate sexual reproduction of a homothallic fungus closely related to the Cryptococcus pathogenic species complex.</title>
        <authorList>
            <person name="Passer A.R."/>
            <person name="Clancey S.A."/>
            <person name="Shea T."/>
            <person name="David-Palma M."/>
            <person name="Averette A.F."/>
            <person name="Boekhout T."/>
            <person name="Porcel B.M."/>
            <person name="Nowrousian M."/>
            <person name="Cuomo C.A."/>
            <person name="Sun S."/>
            <person name="Heitman J."/>
            <person name="Coelho M.A."/>
        </authorList>
    </citation>
    <scope>NUCLEOTIDE SEQUENCE</scope>
    <source>
        <strain evidence="2">CBS 7841</strain>
    </source>
</reference>
<proteinExistence type="predicted"/>
<evidence type="ECO:0000313" key="2">
    <source>
        <dbReference type="EMBL" id="WVN89264.1"/>
    </source>
</evidence>
<feature type="region of interest" description="Disordered" evidence="1">
    <location>
        <begin position="102"/>
        <end position="124"/>
    </location>
</feature>
<dbReference type="GeneID" id="91088693"/>
<evidence type="ECO:0000313" key="3">
    <source>
        <dbReference type="Proteomes" id="UP000094043"/>
    </source>
</evidence>
<evidence type="ECO:0000256" key="1">
    <source>
        <dbReference type="SAM" id="MobiDB-lite"/>
    </source>
</evidence>
<dbReference type="RefSeq" id="XP_066069964.1">
    <property type="nucleotide sequence ID" value="XM_066213867.1"/>
</dbReference>
<dbReference type="EMBL" id="CP143788">
    <property type="protein sequence ID" value="WVN89264.1"/>
    <property type="molecule type" value="Genomic_DNA"/>
</dbReference>
<dbReference type="OrthoDB" id="2565272at2759"/>
<dbReference type="VEuPathDB" id="FungiDB:L203_03424"/>
<reference evidence="2" key="3">
    <citation type="submission" date="2024-01" db="EMBL/GenBank/DDBJ databases">
        <authorList>
            <person name="Coelho M.A."/>
            <person name="David-Palma M."/>
            <person name="Shea T."/>
            <person name="Sun S."/>
            <person name="Cuomo C.A."/>
            <person name="Heitman J."/>
        </authorList>
    </citation>
    <scope>NUCLEOTIDE SEQUENCE</scope>
    <source>
        <strain evidence="2">CBS 7841</strain>
    </source>
</reference>
<feature type="region of interest" description="Disordered" evidence="1">
    <location>
        <begin position="150"/>
        <end position="191"/>
    </location>
</feature>
<accession>A0A1E3IGB9</accession>
<dbReference type="AlphaFoldDB" id="A0A1E3IGB9"/>
<reference evidence="2" key="1">
    <citation type="submission" date="2016-06" db="EMBL/GenBank/DDBJ databases">
        <authorList>
            <person name="Cuomo C."/>
            <person name="Litvintseva A."/>
            <person name="Heitman J."/>
            <person name="Chen Y."/>
            <person name="Sun S."/>
            <person name="Springer D."/>
            <person name="Dromer F."/>
            <person name="Young S."/>
            <person name="Zeng Q."/>
            <person name="Chapman S."/>
            <person name="Gujja S."/>
            <person name="Saif S."/>
            <person name="Birren B."/>
        </authorList>
    </citation>
    <scope>NUCLEOTIDE SEQUENCE</scope>
    <source>
        <strain evidence="2">CBS 7841</strain>
    </source>
</reference>
<protein>
    <submittedName>
        <fullName evidence="2">Uncharacterized protein</fullName>
    </submittedName>
</protein>
<feature type="compositionally biased region" description="Low complexity" evidence="1">
    <location>
        <begin position="150"/>
        <end position="176"/>
    </location>
</feature>
<sequence>MGSSNIIFVGSDAENGRQFHVRVPRDANTDDLVDAIAFHEKMPPECFHLTHLSRSLPRATLLSALSIHAFSTVHLYLIDDMRRRDVLKKAQHRSDREARRYVGRDGTERLRRRGQSKPYQYDDNVPGYEKLRMVAGEVYQPYPVHLSSSFADTPSPTPSAPSTMTPALTPRLTPTPTMAPAPWPKRERRKNNSRDLFTSTPLIHSPTSLNFPLTPESIKLHLKRSSGDMERYRKDDKSVYIVEEDLPQVQPGRIVIEKQTGCIDLAKMYEGCGNYSYGQELLGRRCWYGACY</sequence>
<dbReference type="KEGG" id="cdep:91088693"/>